<comment type="caution">
    <text evidence="1">The sequence shown here is derived from an EMBL/GenBank/DDBJ whole genome shotgun (WGS) entry which is preliminary data.</text>
</comment>
<name>A0A443IDX2_9GAMM</name>
<evidence type="ECO:0000313" key="1">
    <source>
        <dbReference type="EMBL" id="RWR02146.1"/>
    </source>
</evidence>
<evidence type="ECO:0000313" key="2">
    <source>
        <dbReference type="Proteomes" id="UP000288794"/>
    </source>
</evidence>
<evidence type="ECO:0008006" key="3">
    <source>
        <dbReference type="Google" id="ProtNLM"/>
    </source>
</evidence>
<protein>
    <recommendedName>
        <fullName evidence="3">Anti-sigma factor RsiW</fullName>
    </recommendedName>
</protein>
<dbReference type="RefSeq" id="WP_128177876.1">
    <property type="nucleotide sequence ID" value="NZ_CP071409.1"/>
</dbReference>
<proteinExistence type="predicted"/>
<sequence>MKEWNIDMPLSDEVLVAWLDGELSPEVAQQVEKRVQVDPEAAEQLALLDRASLDFAAAFAPMLDDAPVEMLREKLRATPSHLSPGVSRRSLLAATVAALAVGGVVGRFADRFLPGNDDDNWRNSVAQYMSLYTRDTLSESYVSASELQKQLMFTNSKLGLHLSPQQLAITGSELKGVRLLGYDRQSIAQILYLDRQTGPMALCITRADNAQVTEPDSEVRYGMNVAYWRQQGFNYMLIGHKTPQALHELARQMMDS</sequence>
<dbReference type="EMBL" id="JMEE01000031">
    <property type="protein sequence ID" value="RWR02146.1"/>
    <property type="molecule type" value="Genomic_DNA"/>
</dbReference>
<reference evidence="1 2" key="1">
    <citation type="submission" date="2014-04" db="EMBL/GenBank/DDBJ databases">
        <title>Draft genome sequence of Pantoea beijingensis strain LMG 27579, an emerging pathogen to Pleurotus eryngii with potential industrial application.</title>
        <authorList>
            <person name="Xu F."/>
            <person name="Liu Y."/>
            <person name="Wang S."/>
            <person name="Yin Y."/>
            <person name="Ma Y."/>
            <person name="Zhao S."/>
            <person name="Rong C."/>
        </authorList>
    </citation>
    <scope>NUCLEOTIDE SEQUENCE [LARGE SCALE GENOMIC DNA]</scope>
    <source>
        <strain evidence="1 2">LMG 27579</strain>
    </source>
</reference>
<organism evidence="1 2">
    <name type="scientific">[Pantoea] beijingensis</name>
    <dbReference type="NCBI Taxonomy" id="1324864"/>
    <lineage>
        <taxon>Bacteria</taxon>
        <taxon>Pseudomonadati</taxon>
        <taxon>Pseudomonadota</taxon>
        <taxon>Gammaproteobacteria</taxon>
        <taxon>Enterobacterales</taxon>
        <taxon>Erwiniaceae</taxon>
        <taxon>Erwinia</taxon>
    </lineage>
</organism>
<keyword evidence="2" id="KW-1185">Reference proteome</keyword>
<gene>
    <name evidence="1" type="ORF">ED28_10980</name>
</gene>
<dbReference type="AlphaFoldDB" id="A0A443IDX2"/>
<dbReference type="Proteomes" id="UP000288794">
    <property type="component" value="Unassembled WGS sequence"/>
</dbReference>
<accession>A0A443IDX2</accession>